<proteinExistence type="predicted"/>
<accession>D6TEE4</accession>
<dbReference type="EMBL" id="ADVG01000001">
    <property type="protein sequence ID" value="EFH90317.1"/>
    <property type="molecule type" value="Genomic_DNA"/>
</dbReference>
<evidence type="ECO:0000313" key="1">
    <source>
        <dbReference type="EMBL" id="EFH90317.1"/>
    </source>
</evidence>
<comment type="caution">
    <text evidence="1">The sequence shown here is derived from an EMBL/GenBank/DDBJ whole genome shotgun (WGS) entry which is preliminary data.</text>
</comment>
<gene>
    <name evidence="1" type="ORF">Krac_11935</name>
</gene>
<name>D6TEE4_KTERA</name>
<organism evidence="1 2">
    <name type="scientific">Ktedonobacter racemifer DSM 44963</name>
    <dbReference type="NCBI Taxonomy" id="485913"/>
    <lineage>
        <taxon>Bacteria</taxon>
        <taxon>Bacillati</taxon>
        <taxon>Chloroflexota</taxon>
        <taxon>Ktedonobacteria</taxon>
        <taxon>Ktedonobacterales</taxon>
        <taxon>Ktedonobacteraceae</taxon>
        <taxon>Ktedonobacter</taxon>
    </lineage>
</organism>
<dbReference type="InParanoid" id="D6TEE4"/>
<reference evidence="1 2" key="1">
    <citation type="journal article" date="2011" name="Stand. Genomic Sci.">
        <title>Non-contiguous finished genome sequence and contextual data of the filamentous soil bacterium Ktedonobacter racemifer type strain (SOSP1-21).</title>
        <authorList>
            <person name="Chang Y.J."/>
            <person name="Land M."/>
            <person name="Hauser L."/>
            <person name="Chertkov O."/>
            <person name="Del Rio T.G."/>
            <person name="Nolan M."/>
            <person name="Copeland A."/>
            <person name="Tice H."/>
            <person name="Cheng J.F."/>
            <person name="Lucas S."/>
            <person name="Han C."/>
            <person name="Goodwin L."/>
            <person name="Pitluck S."/>
            <person name="Ivanova N."/>
            <person name="Ovchinikova G."/>
            <person name="Pati A."/>
            <person name="Chen A."/>
            <person name="Palaniappan K."/>
            <person name="Mavromatis K."/>
            <person name="Liolios K."/>
            <person name="Brettin T."/>
            <person name="Fiebig A."/>
            <person name="Rohde M."/>
            <person name="Abt B."/>
            <person name="Goker M."/>
            <person name="Detter J.C."/>
            <person name="Woyke T."/>
            <person name="Bristow J."/>
            <person name="Eisen J.A."/>
            <person name="Markowitz V."/>
            <person name="Hugenholtz P."/>
            <person name="Kyrpides N.C."/>
            <person name="Klenk H.P."/>
            <person name="Lapidus A."/>
        </authorList>
    </citation>
    <scope>NUCLEOTIDE SEQUENCE [LARGE SCALE GENOMIC DNA]</scope>
    <source>
        <strain evidence="2">DSM 44963</strain>
    </source>
</reference>
<dbReference type="Proteomes" id="UP000004508">
    <property type="component" value="Unassembled WGS sequence"/>
</dbReference>
<sequence>MGIERKSDTYSSFPPKSISIHKQRCKYLIHNIFITVTYQMVVLQKFNAEEMEEAITA</sequence>
<keyword evidence="2" id="KW-1185">Reference proteome</keyword>
<evidence type="ECO:0000313" key="2">
    <source>
        <dbReference type="Proteomes" id="UP000004508"/>
    </source>
</evidence>
<protein>
    <submittedName>
        <fullName evidence="1">Uncharacterized protein</fullName>
    </submittedName>
</protein>
<dbReference type="AlphaFoldDB" id="D6TEE4"/>